<protein>
    <recommendedName>
        <fullName evidence="10">peptidoglycan glycosyltransferase</fullName>
        <ecNumber evidence="10">2.4.99.28</ecNumber>
    </recommendedName>
</protein>
<evidence type="ECO:0000256" key="12">
    <source>
        <dbReference type="SAM" id="MobiDB-lite"/>
    </source>
</evidence>
<dbReference type="EMBL" id="JAGIYZ010000008">
    <property type="protein sequence ID" value="MBP0464212.1"/>
    <property type="molecule type" value="Genomic_DNA"/>
</dbReference>
<evidence type="ECO:0000256" key="11">
    <source>
        <dbReference type="ARBA" id="ARBA00049902"/>
    </source>
</evidence>
<evidence type="ECO:0000256" key="2">
    <source>
        <dbReference type="ARBA" id="ARBA00007090"/>
    </source>
</evidence>
<keyword evidence="5" id="KW-0645">Protease</keyword>
<reference evidence="16 17" key="1">
    <citation type="submission" date="2021-03" db="EMBL/GenBank/DDBJ databases">
        <authorList>
            <person name="So Y."/>
        </authorList>
    </citation>
    <scope>NUCLEOTIDE SEQUENCE [LARGE SCALE GENOMIC DNA]</scope>
    <source>
        <strain evidence="16 17">PWR1</strain>
    </source>
</reference>
<dbReference type="Gene3D" id="1.10.3810.10">
    <property type="entry name" value="Biosynthetic peptidoglycan transglycosylase-like"/>
    <property type="match status" value="1"/>
</dbReference>
<evidence type="ECO:0000256" key="13">
    <source>
        <dbReference type="SAM" id="Phobius"/>
    </source>
</evidence>
<dbReference type="PANTHER" id="PTHR32282:SF33">
    <property type="entry name" value="PEPTIDOGLYCAN GLYCOSYLTRANSFERASE"/>
    <property type="match status" value="1"/>
</dbReference>
<gene>
    <name evidence="16" type="ORF">J5Y09_09835</name>
</gene>
<keyword evidence="4" id="KW-0121">Carboxypeptidase</keyword>
<dbReference type="Pfam" id="PF00905">
    <property type="entry name" value="Transpeptidase"/>
    <property type="match status" value="1"/>
</dbReference>
<dbReference type="InterPro" id="IPR023346">
    <property type="entry name" value="Lysozyme-like_dom_sf"/>
</dbReference>
<evidence type="ECO:0000256" key="8">
    <source>
        <dbReference type="ARBA" id="ARBA00022801"/>
    </source>
</evidence>
<keyword evidence="13" id="KW-0472">Membrane</keyword>
<dbReference type="InterPro" id="IPR050396">
    <property type="entry name" value="Glycosyltr_51/Transpeptidase"/>
</dbReference>
<evidence type="ECO:0000256" key="4">
    <source>
        <dbReference type="ARBA" id="ARBA00022645"/>
    </source>
</evidence>
<dbReference type="InterPro" id="IPR001460">
    <property type="entry name" value="PCN-bd_Tpept"/>
</dbReference>
<comment type="catalytic activity">
    <reaction evidence="11">
        <text>[GlcNAc-(1-&gt;4)-Mur2Ac(oyl-L-Ala-gamma-D-Glu-L-Lys-D-Ala-D-Ala)](n)-di-trans,octa-cis-undecaprenyl diphosphate + beta-D-GlcNAc-(1-&gt;4)-Mur2Ac(oyl-L-Ala-gamma-D-Glu-L-Lys-D-Ala-D-Ala)-di-trans,octa-cis-undecaprenyl diphosphate = [GlcNAc-(1-&gt;4)-Mur2Ac(oyl-L-Ala-gamma-D-Glu-L-Lys-D-Ala-D-Ala)](n+1)-di-trans,octa-cis-undecaprenyl diphosphate + di-trans,octa-cis-undecaprenyl diphosphate + H(+)</text>
        <dbReference type="Rhea" id="RHEA:23708"/>
        <dbReference type="Rhea" id="RHEA-COMP:9602"/>
        <dbReference type="Rhea" id="RHEA-COMP:9603"/>
        <dbReference type="ChEBI" id="CHEBI:15378"/>
        <dbReference type="ChEBI" id="CHEBI:58405"/>
        <dbReference type="ChEBI" id="CHEBI:60033"/>
        <dbReference type="ChEBI" id="CHEBI:78435"/>
        <dbReference type="EC" id="2.4.99.28"/>
    </reaction>
</comment>
<dbReference type="PANTHER" id="PTHR32282">
    <property type="entry name" value="BINDING PROTEIN TRANSPEPTIDASE, PUTATIVE-RELATED"/>
    <property type="match status" value="1"/>
</dbReference>
<evidence type="ECO:0000313" key="16">
    <source>
        <dbReference type="EMBL" id="MBP0464212.1"/>
    </source>
</evidence>
<evidence type="ECO:0000259" key="14">
    <source>
        <dbReference type="Pfam" id="PF00905"/>
    </source>
</evidence>
<keyword evidence="8" id="KW-0378">Hydrolase</keyword>
<keyword evidence="13" id="KW-1133">Transmembrane helix</keyword>
<dbReference type="InterPro" id="IPR012338">
    <property type="entry name" value="Beta-lactam/transpept-like"/>
</dbReference>
<evidence type="ECO:0000256" key="3">
    <source>
        <dbReference type="ARBA" id="ARBA00007739"/>
    </source>
</evidence>
<evidence type="ECO:0000256" key="7">
    <source>
        <dbReference type="ARBA" id="ARBA00022679"/>
    </source>
</evidence>
<comment type="similarity">
    <text evidence="2">In the C-terminal section; belongs to the transpeptidase family.</text>
</comment>
<keyword evidence="17" id="KW-1185">Reference proteome</keyword>
<evidence type="ECO:0000256" key="10">
    <source>
        <dbReference type="ARBA" id="ARBA00044770"/>
    </source>
</evidence>
<dbReference type="SUPFAM" id="SSF56601">
    <property type="entry name" value="beta-lactamase/transpeptidase-like"/>
    <property type="match status" value="1"/>
</dbReference>
<keyword evidence="13" id="KW-0812">Transmembrane</keyword>
<proteinExistence type="inferred from homology"/>
<keyword evidence="6" id="KW-0328">Glycosyltransferase</keyword>
<keyword evidence="7" id="KW-0808">Transferase</keyword>
<dbReference type="Pfam" id="PF00912">
    <property type="entry name" value="Transgly"/>
    <property type="match status" value="1"/>
</dbReference>
<evidence type="ECO:0000313" key="17">
    <source>
        <dbReference type="Proteomes" id="UP000680815"/>
    </source>
</evidence>
<feature type="compositionally biased region" description="Low complexity" evidence="12">
    <location>
        <begin position="1"/>
        <end position="18"/>
    </location>
</feature>
<dbReference type="NCBIfam" id="TIGR02074">
    <property type="entry name" value="PBP_1a_fam"/>
    <property type="match status" value="1"/>
</dbReference>
<feature type="transmembrane region" description="Helical" evidence="13">
    <location>
        <begin position="37"/>
        <end position="58"/>
    </location>
</feature>
<organism evidence="16 17">
    <name type="scientific">Roseomonas nitratireducens</name>
    <dbReference type="NCBI Taxonomy" id="2820810"/>
    <lineage>
        <taxon>Bacteria</taxon>
        <taxon>Pseudomonadati</taxon>
        <taxon>Pseudomonadota</taxon>
        <taxon>Alphaproteobacteria</taxon>
        <taxon>Acetobacterales</taxon>
        <taxon>Roseomonadaceae</taxon>
        <taxon>Roseomonas</taxon>
    </lineage>
</organism>
<comment type="similarity">
    <text evidence="3">In the N-terminal section; belongs to the glycosyltransferase 51 family.</text>
</comment>
<dbReference type="RefSeq" id="WP_209351589.1">
    <property type="nucleotide sequence ID" value="NZ_JAGIYZ010000008.1"/>
</dbReference>
<accession>A0ABS4ASE2</accession>
<feature type="domain" description="Penicillin-binding protein transpeptidase" evidence="14">
    <location>
        <begin position="339"/>
        <end position="603"/>
    </location>
</feature>
<name>A0ABS4ASE2_9PROT</name>
<evidence type="ECO:0000256" key="1">
    <source>
        <dbReference type="ARBA" id="ARBA00004752"/>
    </source>
</evidence>
<evidence type="ECO:0000256" key="5">
    <source>
        <dbReference type="ARBA" id="ARBA00022670"/>
    </source>
</evidence>
<keyword evidence="9" id="KW-0511">Multifunctional enzyme</keyword>
<dbReference type="EC" id="2.4.99.28" evidence="10"/>
<dbReference type="SUPFAM" id="SSF53955">
    <property type="entry name" value="Lysozyme-like"/>
    <property type="match status" value="1"/>
</dbReference>
<evidence type="ECO:0000256" key="6">
    <source>
        <dbReference type="ARBA" id="ARBA00022676"/>
    </source>
</evidence>
<feature type="domain" description="Glycosyl transferase family 51" evidence="15">
    <location>
        <begin position="90"/>
        <end position="256"/>
    </location>
</feature>
<dbReference type="Proteomes" id="UP000680815">
    <property type="component" value="Unassembled WGS sequence"/>
</dbReference>
<dbReference type="Gene3D" id="3.40.710.10">
    <property type="entry name" value="DD-peptidase/beta-lactamase superfamily"/>
    <property type="match status" value="1"/>
</dbReference>
<comment type="caution">
    <text evidence="16">The sequence shown here is derived from an EMBL/GenBank/DDBJ whole genome shotgun (WGS) entry which is preliminary data.</text>
</comment>
<dbReference type="InterPro" id="IPR001264">
    <property type="entry name" value="Glyco_trans_51"/>
</dbReference>
<evidence type="ECO:0000259" key="15">
    <source>
        <dbReference type="Pfam" id="PF00912"/>
    </source>
</evidence>
<evidence type="ECO:0000256" key="9">
    <source>
        <dbReference type="ARBA" id="ARBA00023268"/>
    </source>
</evidence>
<sequence>MPRAVAPRARRAPSAVPARPAPPAPARRRQAPRLLRWGISLLVWGMVAGFAALLWFAWDLPRPEEALGATRRPSITLTAADGSLLATSGDLYGETLRLADLPAHVPAAFIAIEDRRFRDHGGLDLVGVARALVANVTAGRVVQGGSTLTQQLAKNLFLTPERSLRRKVQEALLALWLEYRFSKDELLTIYLNRVYLGAGTFGVDAAARLYFGVSARRLTAGQAAVIAGLPKAPSRLNPRVNPSAAVARATEVLEAMAETGALSPAAAMQEAERLRFPPAPSRDAGWFADWVRDAIGDRAPRHADLLLRTTLDARLQAAVEARIDALLAGPGRAAGVAQGAVVALDAQTGAVRAMAGGRDYRSSPFNRATQARRQPGSAFKPFVFLAAIEAGARPEDMVADGPITLGGWSPGNGAWRPRGEITLEDAFAQSVNTAAVRLLQRAGGPRPVAAVAQRLGLPGPFPREASLALGTTEVTLLDLVAAYAAFGNGGHRVTPHGVAEALAEGRAIPWAAPPRAQAMAPEAAEAMRRMMAATVARGTGRAAAVPGLAVAGKTGTTQDNRDAWFVGIAGGLVMGVWLGNDDATPMDGVAGGGLPARLFREILETARAR</sequence>
<dbReference type="InterPro" id="IPR036950">
    <property type="entry name" value="PBP_transglycosylase"/>
</dbReference>
<comment type="pathway">
    <text evidence="1">Cell wall biogenesis; peptidoglycan biosynthesis.</text>
</comment>
<feature type="region of interest" description="Disordered" evidence="12">
    <location>
        <begin position="1"/>
        <end position="27"/>
    </location>
</feature>